<name>A0A9D1YZ12_9BACT</name>
<comment type="caution">
    <text evidence="1">The sequence shown here is derived from an EMBL/GenBank/DDBJ whole genome shotgun (WGS) entry which is preliminary data.</text>
</comment>
<dbReference type="Proteomes" id="UP000886844">
    <property type="component" value="Unassembled WGS sequence"/>
</dbReference>
<gene>
    <name evidence="1" type="ORF">H9828_00395</name>
</gene>
<organism evidence="1 2">
    <name type="scientific">Candidatus Alistipes intestinigallinarum</name>
    <dbReference type="NCBI Taxonomy" id="2838440"/>
    <lineage>
        <taxon>Bacteria</taxon>
        <taxon>Pseudomonadati</taxon>
        <taxon>Bacteroidota</taxon>
        <taxon>Bacteroidia</taxon>
        <taxon>Bacteroidales</taxon>
        <taxon>Rikenellaceae</taxon>
        <taxon>Alistipes</taxon>
    </lineage>
</organism>
<proteinExistence type="predicted"/>
<sequence>MIREYVAANCDDVDEGFEISHSGYMAFVEYRIGPDGGSATVVDVWDKAGNECPDIADALQLLIN</sequence>
<dbReference type="EMBL" id="DXDA01000004">
    <property type="protein sequence ID" value="HIY67858.1"/>
    <property type="molecule type" value="Genomic_DNA"/>
</dbReference>
<reference evidence="1" key="2">
    <citation type="submission" date="2021-04" db="EMBL/GenBank/DDBJ databases">
        <authorList>
            <person name="Gilroy R."/>
        </authorList>
    </citation>
    <scope>NUCLEOTIDE SEQUENCE</scope>
    <source>
        <strain evidence="1">5134</strain>
    </source>
</reference>
<accession>A0A9D1YZ12</accession>
<reference evidence="1" key="1">
    <citation type="journal article" date="2021" name="PeerJ">
        <title>Extensive microbial diversity within the chicken gut microbiome revealed by metagenomics and culture.</title>
        <authorList>
            <person name="Gilroy R."/>
            <person name="Ravi A."/>
            <person name="Getino M."/>
            <person name="Pursley I."/>
            <person name="Horton D.L."/>
            <person name="Alikhan N.F."/>
            <person name="Baker D."/>
            <person name="Gharbi K."/>
            <person name="Hall N."/>
            <person name="Watson M."/>
            <person name="Adriaenssens E.M."/>
            <person name="Foster-Nyarko E."/>
            <person name="Jarju S."/>
            <person name="Secka A."/>
            <person name="Antonio M."/>
            <person name="Oren A."/>
            <person name="Chaudhuri R.R."/>
            <person name="La Ragione R."/>
            <person name="Hildebrand F."/>
            <person name="Pallen M.J."/>
        </authorList>
    </citation>
    <scope>NUCLEOTIDE SEQUENCE</scope>
    <source>
        <strain evidence="1">5134</strain>
    </source>
</reference>
<dbReference type="AlphaFoldDB" id="A0A9D1YZ12"/>
<evidence type="ECO:0000313" key="1">
    <source>
        <dbReference type="EMBL" id="HIY67858.1"/>
    </source>
</evidence>
<evidence type="ECO:0000313" key="2">
    <source>
        <dbReference type="Proteomes" id="UP000886844"/>
    </source>
</evidence>
<protein>
    <submittedName>
        <fullName evidence="1">Uncharacterized protein</fullName>
    </submittedName>
</protein>